<dbReference type="EMBL" id="GBXM01044670">
    <property type="protein sequence ID" value="JAH63907.1"/>
    <property type="molecule type" value="Transcribed_RNA"/>
</dbReference>
<proteinExistence type="predicted"/>
<protein>
    <submittedName>
        <fullName evidence="1">Uncharacterized protein</fullName>
    </submittedName>
</protein>
<reference evidence="1" key="1">
    <citation type="submission" date="2014-11" db="EMBL/GenBank/DDBJ databases">
        <authorList>
            <person name="Amaro Gonzalez C."/>
        </authorList>
    </citation>
    <scope>NUCLEOTIDE SEQUENCE</scope>
</reference>
<reference evidence="1" key="2">
    <citation type="journal article" date="2015" name="Fish Shellfish Immunol.">
        <title>Early steps in the European eel (Anguilla anguilla)-Vibrio vulnificus interaction in the gills: Role of the RtxA13 toxin.</title>
        <authorList>
            <person name="Callol A."/>
            <person name="Pajuelo D."/>
            <person name="Ebbesson L."/>
            <person name="Teles M."/>
            <person name="MacKenzie S."/>
            <person name="Amaro C."/>
        </authorList>
    </citation>
    <scope>NUCLEOTIDE SEQUENCE</scope>
</reference>
<sequence length="48" mass="5759">MIKDHARAFVKLYFPLICQACWKAKENHIWNNERQIQINGDCLRLCIL</sequence>
<dbReference type="AlphaFoldDB" id="A0A0E9U0N6"/>
<name>A0A0E9U0N6_ANGAN</name>
<dbReference type="EMBL" id="GBXM01049226">
    <property type="protein sequence ID" value="JAH59351.1"/>
    <property type="molecule type" value="Transcribed_RNA"/>
</dbReference>
<accession>A0A0E9U0N6</accession>
<evidence type="ECO:0000313" key="1">
    <source>
        <dbReference type="EMBL" id="JAH59351.1"/>
    </source>
</evidence>
<organism evidence="1">
    <name type="scientific">Anguilla anguilla</name>
    <name type="common">European freshwater eel</name>
    <name type="synonym">Muraena anguilla</name>
    <dbReference type="NCBI Taxonomy" id="7936"/>
    <lineage>
        <taxon>Eukaryota</taxon>
        <taxon>Metazoa</taxon>
        <taxon>Chordata</taxon>
        <taxon>Craniata</taxon>
        <taxon>Vertebrata</taxon>
        <taxon>Euteleostomi</taxon>
        <taxon>Actinopterygii</taxon>
        <taxon>Neopterygii</taxon>
        <taxon>Teleostei</taxon>
        <taxon>Anguilliformes</taxon>
        <taxon>Anguillidae</taxon>
        <taxon>Anguilla</taxon>
    </lineage>
</organism>